<proteinExistence type="predicted"/>
<dbReference type="EMBL" id="AVCH01000181">
    <property type="protein sequence ID" value="KFN45515.1"/>
    <property type="molecule type" value="Genomic_DNA"/>
</dbReference>
<evidence type="ECO:0000313" key="2">
    <source>
        <dbReference type="Proteomes" id="UP000029392"/>
    </source>
</evidence>
<dbReference type="RefSeq" id="WP_043804199.1">
    <property type="nucleotide sequence ID" value="NZ_AVCH01000181.1"/>
</dbReference>
<dbReference type="AlphaFoldDB" id="A0A091BMG1"/>
<dbReference type="PATRIC" id="fig|1384054.3.peg.2083"/>
<keyword evidence="2" id="KW-1185">Reference proteome</keyword>
<organism evidence="1 2">
    <name type="scientific">Arenimonas malthae CC-JY-1</name>
    <dbReference type="NCBI Taxonomy" id="1384054"/>
    <lineage>
        <taxon>Bacteria</taxon>
        <taxon>Pseudomonadati</taxon>
        <taxon>Pseudomonadota</taxon>
        <taxon>Gammaproteobacteria</taxon>
        <taxon>Lysobacterales</taxon>
        <taxon>Lysobacteraceae</taxon>
        <taxon>Arenimonas</taxon>
    </lineage>
</organism>
<dbReference type="STRING" id="1384054.N790_09870"/>
<reference evidence="1 2" key="1">
    <citation type="submission" date="2013-09" db="EMBL/GenBank/DDBJ databases">
        <title>Genome sequencing of Arenimonas malthae.</title>
        <authorList>
            <person name="Chen F."/>
            <person name="Wang G."/>
        </authorList>
    </citation>
    <scope>NUCLEOTIDE SEQUENCE [LARGE SCALE GENOMIC DNA]</scope>
    <source>
        <strain evidence="1 2">CC-JY-1</strain>
    </source>
</reference>
<evidence type="ECO:0000313" key="1">
    <source>
        <dbReference type="EMBL" id="KFN45515.1"/>
    </source>
</evidence>
<sequence length="76" mass="7584">MTLSSHLQRSLFALPLLALGLVAALQSPPSLKDTVRAAVAAGLACGEAVQPAGALGLARMPGDLGLIGRRIHCAAG</sequence>
<protein>
    <submittedName>
        <fullName evidence="1">Uncharacterized protein</fullName>
    </submittedName>
</protein>
<gene>
    <name evidence="1" type="ORF">N790_09870</name>
</gene>
<accession>A0A091BMG1</accession>
<dbReference type="Proteomes" id="UP000029392">
    <property type="component" value="Unassembled WGS sequence"/>
</dbReference>
<comment type="caution">
    <text evidence="1">The sequence shown here is derived from an EMBL/GenBank/DDBJ whole genome shotgun (WGS) entry which is preliminary data.</text>
</comment>
<name>A0A091BMG1_9GAMM</name>